<keyword evidence="2" id="KW-0812">Transmembrane</keyword>
<evidence type="ECO:0000313" key="3">
    <source>
        <dbReference type="Ensembl" id="ENSCINP00000015581.3"/>
    </source>
</evidence>
<feature type="region of interest" description="Disordered" evidence="1">
    <location>
        <begin position="178"/>
        <end position="221"/>
    </location>
</feature>
<reference evidence="3" key="3">
    <citation type="submission" date="2025-08" db="UniProtKB">
        <authorList>
            <consortium name="Ensembl"/>
        </authorList>
    </citation>
    <scope>IDENTIFICATION</scope>
</reference>
<feature type="region of interest" description="Disordered" evidence="1">
    <location>
        <begin position="98"/>
        <end position="145"/>
    </location>
</feature>
<sequence>MPLSTRLQEAPQHSILTWILAGATGVLALCLIVCLIVCVRTMRANNKASQCALPNQPTNTKVPENYQRLSHEKGGDTAVYKAGGLQRTEQIVGGSYPALNHQGTDNIPLPPPVLTHSFTDIPDSSETSKHRNPKRQSEEDMGYIPETKLIKQHKQKKKGNPLPPPPLDLVEVKYDAYLEPTTNDSPTPDVPRVMISRPDETRDPMSDLHSDVNNSHIYSEI</sequence>
<name>F6ZJZ0_CIOIN</name>
<proteinExistence type="predicted"/>
<feature type="compositionally biased region" description="Basic and acidic residues" evidence="1">
    <location>
        <begin position="197"/>
        <end position="210"/>
    </location>
</feature>
<reference evidence="3" key="2">
    <citation type="journal article" date="2008" name="Genome Biol.">
        <title>Improved genome assembly and evidence-based global gene model set for the chordate Ciona intestinalis: new insight into intron and operon populations.</title>
        <authorList>
            <person name="Satou Y."/>
            <person name="Mineta K."/>
            <person name="Ogasawara M."/>
            <person name="Sasakura Y."/>
            <person name="Shoguchi E."/>
            <person name="Ueno K."/>
            <person name="Yamada L."/>
            <person name="Matsumoto J."/>
            <person name="Wasserscheid J."/>
            <person name="Dewar K."/>
            <person name="Wiley G.B."/>
            <person name="Macmil S.L."/>
            <person name="Roe B.A."/>
            <person name="Zeller R.W."/>
            <person name="Hastings K.E."/>
            <person name="Lemaire P."/>
            <person name="Lindquist E."/>
            <person name="Endo T."/>
            <person name="Hotta K."/>
            <person name="Inaba K."/>
        </authorList>
    </citation>
    <scope>NUCLEOTIDE SEQUENCE [LARGE SCALE GENOMIC DNA]</scope>
    <source>
        <strain evidence="3">wild type</strain>
    </source>
</reference>
<evidence type="ECO:0000256" key="2">
    <source>
        <dbReference type="SAM" id="Phobius"/>
    </source>
</evidence>
<evidence type="ECO:0000256" key="1">
    <source>
        <dbReference type="SAM" id="MobiDB-lite"/>
    </source>
</evidence>
<evidence type="ECO:0000313" key="4">
    <source>
        <dbReference type="Proteomes" id="UP000008144"/>
    </source>
</evidence>
<keyword evidence="2" id="KW-0472">Membrane</keyword>
<feature type="compositionally biased region" description="Polar residues" evidence="1">
    <location>
        <begin position="211"/>
        <end position="221"/>
    </location>
</feature>
<feature type="compositionally biased region" description="Polar residues" evidence="1">
    <location>
        <begin position="116"/>
        <end position="125"/>
    </location>
</feature>
<reference evidence="4" key="1">
    <citation type="journal article" date="2002" name="Science">
        <title>The draft genome of Ciona intestinalis: insights into chordate and vertebrate origins.</title>
        <authorList>
            <person name="Dehal P."/>
            <person name="Satou Y."/>
            <person name="Campbell R.K."/>
            <person name="Chapman J."/>
            <person name="Degnan B."/>
            <person name="De Tomaso A."/>
            <person name="Davidson B."/>
            <person name="Di Gregorio A."/>
            <person name="Gelpke M."/>
            <person name="Goodstein D.M."/>
            <person name="Harafuji N."/>
            <person name="Hastings K.E."/>
            <person name="Ho I."/>
            <person name="Hotta K."/>
            <person name="Huang W."/>
            <person name="Kawashima T."/>
            <person name="Lemaire P."/>
            <person name="Martinez D."/>
            <person name="Meinertzhagen I.A."/>
            <person name="Necula S."/>
            <person name="Nonaka M."/>
            <person name="Putnam N."/>
            <person name="Rash S."/>
            <person name="Saiga H."/>
            <person name="Satake M."/>
            <person name="Terry A."/>
            <person name="Yamada L."/>
            <person name="Wang H.G."/>
            <person name="Awazu S."/>
            <person name="Azumi K."/>
            <person name="Boore J."/>
            <person name="Branno M."/>
            <person name="Chin-Bow S."/>
            <person name="DeSantis R."/>
            <person name="Doyle S."/>
            <person name="Francino P."/>
            <person name="Keys D.N."/>
            <person name="Haga S."/>
            <person name="Hayashi H."/>
            <person name="Hino K."/>
            <person name="Imai K.S."/>
            <person name="Inaba K."/>
            <person name="Kano S."/>
            <person name="Kobayashi K."/>
            <person name="Kobayashi M."/>
            <person name="Lee B.I."/>
            <person name="Makabe K.W."/>
            <person name="Manohar C."/>
            <person name="Matassi G."/>
            <person name="Medina M."/>
            <person name="Mochizuki Y."/>
            <person name="Mount S."/>
            <person name="Morishita T."/>
            <person name="Miura S."/>
            <person name="Nakayama A."/>
            <person name="Nishizaka S."/>
            <person name="Nomoto H."/>
            <person name="Ohta F."/>
            <person name="Oishi K."/>
            <person name="Rigoutsos I."/>
            <person name="Sano M."/>
            <person name="Sasaki A."/>
            <person name="Sasakura Y."/>
            <person name="Shoguchi E."/>
            <person name="Shin-i T."/>
            <person name="Spagnuolo A."/>
            <person name="Stainier D."/>
            <person name="Suzuki M.M."/>
            <person name="Tassy O."/>
            <person name="Takatori N."/>
            <person name="Tokuoka M."/>
            <person name="Yagi K."/>
            <person name="Yoshizaki F."/>
            <person name="Wada S."/>
            <person name="Zhang C."/>
            <person name="Hyatt P.D."/>
            <person name="Larimer F."/>
            <person name="Detter C."/>
            <person name="Doggett N."/>
            <person name="Glavina T."/>
            <person name="Hawkins T."/>
            <person name="Richardson P."/>
            <person name="Lucas S."/>
            <person name="Kohara Y."/>
            <person name="Levine M."/>
            <person name="Satoh N."/>
            <person name="Rokhsar D.S."/>
        </authorList>
    </citation>
    <scope>NUCLEOTIDE SEQUENCE [LARGE SCALE GENOMIC DNA]</scope>
</reference>
<dbReference type="HOGENOM" id="CLU_1250272_0_0_1"/>
<dbReference type="EMBL" id="EAAA01000352">
    <property type="status" value="NOT_ANNOTATED_CDS"/>
    <property type="molecule type" value="Genomic_DNA"/>
</dbReference>
<dbReference type="Proteomes" id="UP000008144">
    <property type="component" value="Chromosome 1"/>
</dbReference>
<dbReference type="InParanoid" id="F6ZJZ0"/>
<dbReference type="Ensembl" id="ENSCINT00000015581.3">
    <property type="protein sequence ID" value="ENSCINP00000015581.3"/>
    <property type="gene ID" value="ENSCING00000007602.3"/>
</dbReference>
<keyword evidence="4" id="KW-1185">Reference proteome</keyword>
<reference evidence="3" key="4">
    <citation type="submission" date="2025-09" db="UniProtKB">
        <authorList>
            <consortium name="Ensembl"/>
        </authorList>
    </citation>
    <scope>IDENTIFICATION</scope>
</reference>
<keyword evidence="2" id="KW-1133">Transmembrane helix</keyword>
<organism evidence="3 4">
    <name type="scientific">Ciona intestinalis</name>
    <name type="common">Transparent sea squirt</name>
    <name type="synonym">Ascidia intestinalis</name>
    <dbReference type="NCBI Taxonomy" id="7719"/>
    <lineage>
        <taxon>Eukaryota</taxon>
        <taxon>Metazoa</taxon>
        <taxon>Chordata</taxon>
        <taxon>Tunicata</taxon>
        <taxon>Ascidiacea</taxon>
        <taxon>Phlebobranchia</taxon>
        <taxon>Cionidae</taxon>
        <taxon>Ciona</taxon>
    </lineage>
</organism>
<dbReference type="AlphaFoldDB" id="F6ZJZ0"/>
<protein>
    <submittedName>
        <fullName evidence="3">Uncharacterized protein</fullName>
    </submittedName>
</protein>
<accession>F6ZJZ0</accession>
<feature type="transmembrane region" description="Helical" evidence="2">
    <location>
        <begin position="15"/>
        <end position="39"/>
    </location>
</feature>